<gene>
    <name evidence="1" type="ORF">H7I91_05035</name>
</gene>
<sequence>MPDDSQWERWLYETHRPAELHAWARRLRYFRFCRAVGGHANDGDRLLVALRAETEPALRALLTCLGVAASAVTADAPTRQRGVAYSSADYAALPSPIDRFPHLCQPGHIEIDGHKAFMWVYADRVTVSLSDPDDPFSVTAAAIESALFLEARISPIAAQLIDPPIDSRHCICPKYYPELWA</sequence>
<reference evidence="1" key="1">
    <citation type="submission" date="2020-07" db="EMBL/GenBank/DDBJ databases">
        <authorList>
            <person name="Pettersson B.M.F."/>
            <person name="Behra P.R.K."/>
            <person name="Ramesh M."/>
            <person name="Das S."/>
            <person name="Dasgupta S."/>
            <person name="Kirsebom L.A."/>
        </authorList>
    </citation>
    <scope>NUCLEOTIDE SEQUENCE</scope>
    <source>
        <strain evidence="1">DSM 45439</strain>
    </source>
</reference>
<dbReference type="AlphaFoldDB" id="A0AAW5S1G1"/>
<dbReference type="EMBL" id="JACKTG010000013">
    <property type="protein sequence ID" value="MCV6988677.1"/>
    <property type="molecule type" value="Genomic_DNA"/>
</dbReference>
<proteinExistence type="predicted"/>
<comment type="caution">
    <text evidence="1">The sequence shown here is derived from an EMBL/GenBank/DDBJ whole genome shotgun (WGS) entry which is preliminary data.</text>
</comment>
<organism evidence="1 2">
    <name type="scientific">Mycobacterium bouchedurhonense</name>
    <dbReference type="NCBI Taxonomy" id="701041"/>
    <lineage>
        <taxon>Bacteria</taxon>
        <taxon>Bacillati</taxon>
        <taxon>Actinomycetota</taxon>
        <taxon>Actinomycetes</taxon>
        <taxon>Mycobacteriales</taxon>
        <taxon>Mycobacteriaceae</taxon>
        <taxon>Mycobacterium</taxon>
        <taxon>Mycobacterium avium complex (MAC)</taxon>
    </lineage>
</organism>
<evidence type="ECO:0000313" key="2">
    <source>
        <dbReference type="Proteomes" id="UP001207588"/>
    </source>
</evidence>
<reference evidence="1" key="2">
    <citation type="journal article" date="2022" name="BMC Genomics">
        <title>Comparative genome analysis of mycobacteria focusing on tRNA and non-coding RNA.</title>
        <authorList>
            <person name="Behra P.R.K."/>
            <person name="Pettersson B.M.F."/>
            <person name="Ramesh M."/>
            <person name="Das S."/>
            <person name="Dasgupta S."/>
            <person name="Kirsebom L.A."/>
        </authorList>
    </citation>
    <scope>NUCLEOTIDE SEQUENCE</scope>
    <source>
        <strain evidence="1">DSM 45439</strain>
    </source>
</reference>
<protein>
    <recommendedName>
        <fullName evidence="3">Alkylmercury lyase</fullName>
    </recommendedName>
</protein>
<evidence type="ECO:0008006" key="3">
    <source>
        <dbReference type="Google" id="ProtNLM"/>
    </source>
</evidence>
<dbReference type="Proteomes" id="UP001207588">
    <property type="component" value="Unassembled WGS sequence"/>
</dbReference>
<accession>A0AAW5S1G1</accession>
<evidence type="ECO:0000313" key="1">
    <source>
        <dbReference type="EMBL" id="MCV6988677.1"/>
    </source>
</evidence>
<dbReference type="RefSeq" id="WP_139800123.1">
    <property type="nucleotide sequence ID" value="NZ_JACKTG010000013.1"/>
</dbReference>
<name>A0AAW5S1G1_MYCBC</name>